<sequence length="157" mass="17096">MDNSRPPQKPAHLLDDLESIRALLDEHTSSEPPLLTESVDPDSIPLLSEIVEPPPFELTPLGSDPVAPRPAPAVQSTPAPAARVEQPSTTPIQSALQRSAEAASAQEFSRLDTELRAAAQLILQDVIDDFVPQIEAELKRRLSARLTRLLPQPPRRG</sequence>
<evidence type="ECO:0000256" key="1">
    <source>
        <dbReference type="SAM" id="MobiDB-lite"/>
    </source>
</evidence>
<evidence type="ECO:0000313" key="3">
    <source>
        <dbReference type="Proteomes" id="UP001064896"/>
    </source>
</evidence>
<dbReference type="Proteomes" id="UP001064896">
    <property type="component" value="Chromosome"/>
</dbReference>
<organism evidence="2 3">
    <name type="scientific">Pseudomonas solani</name>
    <dbReference type="NCBI Taxonomy" id="2731552"/>
    <lineage>
        <taxon>Bacteria</taxon>
        <taxon>Pseudomonadati</taxon>
        <taxon>Pseudomonadota</taxon>
        <taxon>Gammaproteobacteria</taxon>
        <taxon>Pseudomonadales</taxon>
        <taxon>Pseudomonadaceae</taxon>
        <taxon>Pseudomonas</taxon>
    </lineage>
</organism>
<protein>
    <recommendedName>
        <fullName evidence="4">DNA polymerase III subunit chi</fullName>
    </recommendedName>
</protein>
<evidence type="ECO:0008006" key="4">
    <source>
        <dbReference type="Google" id="ProtNLM"/>
    </source>
</evidence>
<feature type="region of interest" description="Disordered" evidence="1">
    <location>
        <begin position="23"/>
        <end position="100"/>
    </location>
</feature>
<dbReference type="RefSeq" id="WP_265169675.1">
    <property type="nucleotide sequence ID" value="NZ_AP023081.1"/>
</dbReference>
<gene>
    <name evidence="2" type="ORF">PSm6_09520</name>
</gene>
<feature type="compositionally biased region" description="Polar residues" evidence="1">
    <location>
        <begin position="86"/>
        <end position="97"/>
    </location>
</feature>
<proteinExistence type="predicted"/>
<evidence type="ECO:0000313" key="2">
    <source>
        <dbReference type="EMBL" id="BCD84545.1"/>
    </source>
</evidence>
<name>A0ABM7L4V0_9PSED</name>
<keyword evidence="3" id="KW-1185">Reference proteome</keyword>
<reference evidence="2" key="1">
    <citation type="submission" date="2020-05" db="EMBL/GenBank/DDBJ databases">
        <title>Complete genome sequence of Pseudomonas sp. Sm006.</title>
        <authorList>
            <person name="Takeuchi K."/>
            <person name="Someya N."/>
        </authorList>
    </citation>
    <scope>NUCLEOTIDE SEQUENCE</scope>
    <source>
        <strain evidence="2">Sm006</strain>
    </source>
</reference>
<dbReference type="EMBL" id="AP023081">
    <property type="protein sequence ID" value="BCD84545.1"/>
    <property type="molecule type" value="Genomic_DNA"/>
</dbReference>
<accession>A0ABM7L4V0</accession>